<dbReference type="PROSITE" id="PS51318">
    <property type="entry name" value="TAT"/>
    <property type="match status" value="1"/>
</dbReference>
<feature type="compositionally biased region" description="Low complexity" evidence="1">
    <location>
        <begin position="58"/>
        <end position="74"/>
    </location>
</feature>
<evidence type="ECO:0000313" key="3">
    <source>
        <dbReference type="EMBL" id="KAA1378244.1"/>
    </source>
</evidence>
<dbReference type="Gene3D" id="2.60.130.10">
    <property type="entry name" value="Aromatic compound dioxygenase"/>
    <property type="match status" value="1"/>
</dbReference>
<name>A0A641ALU6_9ACTN</name>
<dbReference type="GO" id="GO:0016702">
    <property type="term" value="F:oxidoreductase activity, acting on single donors with incorporation of molecular oxygen, incorporation of two atoms of oxygen"/>
    <property type="evidence" value="ECO:0007669"/>
    <property type="project" value="InterPro"/>
</dbReference>
<keyword evidence="4" id="KW-1185">Reference proteome</keyword>
<dbReference type="OrthoDB" id="9800887at2"/>
<feature type="region of interest" description="Disordered" evidence="1">
    <location>
        <begin position="46"/>
        <end position="74"/>
    </location>
</feature>
<dbReference type="RefSeq" id="WP_129183051.1">
    <property type="nucleotide sequence ID" value="NZ_JAGIOG010000001.1"/>
</dbReference>
<comment type="caution">
    <text evidence="3">The sequence shown here is derived from an EMBL/GenBank/DDBJ whole genome shotgun (WGS) entry which is preliminary data.</text>
</comment>
<reference evidence="3" key="1">
    <citation type="submission" date="2019-09" db="EMBL/GenBank/DDBJ databases">
        <authorList>
            <person name="Li J."/>
        </authorList>
    </citation>
    <scope>NUCLEOTIDE SEQUENCE [LARGE SCALE GENOMIC DNA]</scope>
    <source>
        <strain evidence="3">NRBC 14897</strain>
    </source>
</reference>
<accession>A0A641ALU6</accession>
<evidence type="ECO:0000256" key="1">
    <source>
        <dbReference type="SAM" id="MobiDB-lite"/>
    </source>
</evidence>
<dbReference type="Proteomes" id="UP001515100">
    <property type="component" value="Unassembled WGS sequence"/>
</dbReference>
<sequence>MSDDHTPHEHDLGLSHDLPTVLNRRRALGLLSAAGLAAALAACSGGNNAPDSSGGGSTSNSSGGAGSATAPTAATAVDEIPEETAGPFPADGSNGVDVLTESGIVRPDISASFGGSSTVAAGVPVSVALRVVDLSGETVTPYAGAAVYLWHCDQLGRYSMYDDEIVDENYLRGVQVADADGRLSFTTVFPGAYPGRWPHMHFEVYPDEASAVTSSGRLRTSQLAIPEDACTDVYATSGYDNSAQNLRRTSLDSDSVFGDGYSLQLATASGSVDEGYALTLTVAV</sequence>
<evidence type="ECO:0000259" key="2">
    <source>
        <dbReference type="Pfam" id="PF00775"/>
    </source>
</evidence>
<dbReference type="PANTHER" id="PTHR34315:SF1">
    <property type="entry name" value="INTRADIOL RING-CLEAVAGE DIOXYGENASES DOMAIN-CONTAINING PROTEIN-RELATED"/>
    <property type="match status" value="1"/>
</dbReference>
<dbReference type="EMBL" id="SDPP02000002">
    <property type="protein sequence ID" value="KAA1378244.1"/>
    <property type="molecule type" value="Genomic_DNA"/>
</dbReference>
<dbReference type="InterPro" id="IPR015889">
    <property type="entry name" value="Intradiol_dOase_core"/>
</dbReference>
<dbReference type="PANTHER" id="PTHR34315">
    <property type="match status" value="1"/>
</dbReference>
<evidence type="ECO:0000313" key="4">
    <source>
        <dbReference type="Proteomes" id="UP001515100"/>
    </source>
</evidence>
<dbReference type="GO" id="GO:0008199">
    <property type="term" value="F:ferric iron binding"/>
    <property type="evidence" value="ECO:0007669"/>
    <property type="project" value="InterPro"/>
</dbReference>
<dbReference type="InterPro" id="IPR006311">
    <property type="entry name" value="TAT_signal"/>
</dbReference>
<organism evidence="3 4">
    <name type="scientific">Aeromicrobium fastidiosum</name>
    <dbReference type="NCBI Taxonomy" id="52699"/>
    <lineage>
        <taxon>Bacteria</taxon>
        <taxon>Bacillati</taxon>
        <taxon>Actinomycetota</taxon>
        <taxon>Actinomycetes</taxon>
        <taxon>Propionibacteriales</taxon>
        <taxon>Nocardioidaceae</taxon>
        <taxon>Aeromicrobium</taxon>
    </lineage>
</organism>
<feature type="domain" description="Intradiol ring-cleavage dioxygenases" evidence="2">
    <location>
        <begin position="121"/>
        <end position="196"/>
    </location>
</feature>
<dbReference type="AlphaFoldDB" id="A0A641ALU6"/>
<protein>
    <submittedName>
        <fullName evidence="3">3,4-dioxygenase subunit beta</fullName>
    </submittedName>
</protein>
<dbReference type="InterPro" id="IPR000627">
    <property type="entry name" value="Intradiol_dOase_C"/>
</dbReference>
<dbReference type="SUPFAM" id="SSF49482">
    <property type="entry name" value="Aromatic compound dioxygenase"/>
    <property type="match status" value="1"/>
</dbReference>
<proteinExistence type="predicted"/>
<dbReference type="Pfam" id="PF00775">
    <property type="entry name" value="Dioxygenase_C"/>
    <property type="match status" value="1"/>
</dbReference>
<gene>
    <name evidence="3" type="ORF">ESP62_007660</name>
</gene>